<dbReference type="InterPro" id="IPR025130">
    <property type="entry name" value="DUF4056"/>
</dbReference>
<gene>
    <name evidence="2" type="ORF">AN2335V1_0771</name>
</gene>
<evidence type="ECO:0008006" key="4">
    <source>
        <dbReference type="Google" id="ProtNLM"/>
    </source>
</evidence>
<organism evidence="2 3">
    <name type="scientific">Klebsiella variicola</name>
    <dbReference type="NCBI Taxonomy" id="244366"/>
    <lineage>
        <taxon>Bacteria</taxon>
        <taxon>Pseudomonadati</taxon>
        <taxon>Pseudomonadota</taxon>
        <taxon>Gammaproteobacteria</taxon>
        <taxon>Enterobacterales</taxon>
        <taxon>Enterobacteriaceae</taxon>
        <taxon>Klebsiella/Raoultella group</taxon>
        <taxon>Klebsiella</taxon>
        <taxon>Klebsiella pneumoniae complex</taxon>
    </lineage>
</organism>
<dbReference type="RefSeq" id="WP_230130987.1">
    <property type="nucleotide sequence ID" value="NZ_CAJOXS020000001.1"/>
</dbReference>
<evidence type="ECO:0000313" key="3">
    <source>
        <dbReference type="Proteomes" id="UP000789617"/>
    </source>
</evidence>
<dbReference type="EMBL" id="CAJOXS020000001">
    <property type="protein sequence ID" value="CAH5978118.1"/>
    <property type="molecule type" value="Genomic_DNA"/>
</dbReference>
<protein>
    <recommendedName>
        <fullName evidence="4">DUF4056 domain-containing protein</fullName>
    </recommendedName>
</protein>
<feature type="signal peptide" evidence="1">
    <location>
        <begin position="1"/>
        <end position="17"/>
    </location>
</feature>
<evidence type="ECO:0000256" key="1">
    <source>
        <dbReference type="SAM" id="SignalP"/>
    </source>
</evidence>
<sequence>MRKALWLLFALSLPALAQDPVLPAVTAIHPVPTLGELPPPESLRPCCAFGYDLHVRAVGIPIPVYQIGNVLTLDTLGKHHYNDSAFGAVKNLLGLSEEQNGLIYTRRGGFIDIAHVRDTADYTFYLFNRIAPTLGQAGRIFYSEELGVRRVQLNAFTPPAGVRQRYQLAAWLAGVRQRYQLAAWLAGHLAFEIAQWHEIAQWYGFQSVPGFSEEISAFSPEDLYSNLLGARLAINVILSGHGGSLEDYNQAMDTALKQALTRLMVATRGETEAMFQRIDGDWWNSHRRVPDKFLVLKRNYDLQENRLPTPVPFETLPPYRLTMPEQVGGFRLRDLGELQIYPGHDMQALPVPAQYYGAGAFQALADSAREADKTQLARIEK</sequence>
<feature type="chain" id="PRO_5040360879" description="DUF4056 domain-containing protein" evidence="1">
    <location>
        <begin position="18"/>
        <end position="381"/>
    </location>
</feature>
<keyword evidence="1" id="KW-0732">Signal</keyword>
<dbReference type="AlphaFoldDB" id="A0A9P0Y3C7"/>
<name>A0A9P0Y3C7_KLEVA</name>
<accession>A0A9P0Y3C7</accession>
<dbReference type="Pfam" id="PF13265">
    <property type="entry name" value="DUF4056"/>
    <property type="match status" value="2"/>
</dbReference>
<dbReference type="Proteomes" id="UP000789617">
    <property type="component" value="Unassembled WGS sequence"/>
</dbReference>
<proteinExistence type="predicted"/>
<keyword evidence="3" id="KW-1185">Reference proteome</keyword>
<reference evidence="2" key="1">
    <citation type="submission" date="2022-05" db="EMBL/GenBank/DDBJ databases">
        <authorList>
            <person name="Alioto T."/>
            <person name="Alioto T."/>
            <person name="Gomez Garrido J."/>
        </authorList>
    </citation>
    <scope>NUCLEOTIDE SEQUENCE</scope>
    <source>
        <strain evidence="2">0</strain>
    </source>
</reference>
<comment type="caution">
    <text evidence="2">The sequence shown here is derived from an EMBL/GenBank/DDBJ whole genome shotgun (WGS) entry which is preliminary data.</text>
</comment>
<evidence type="ECO:0000313" key="2">
    <source>
        <dbReference type="EMBL" id="CAH5978118.1"/>
    </source>
</evidence>